<evidence type="ECO:0000313" key="11">
    <source>
        <dbReference type="Proteomes" id="UP000030680"/>
    </source>
</evidence>
<gene>
    <name evidence="10" type="ORF">Gasu_02740</name>
</gene>
<keyword evidence="5" id="KW-0547">Nucleotide-binding</keyword>
<keyword evidence="11" id="KW-1185">Reference proteome</keyword>
<dbReference type="SUPFAM" id="SSF52540">
    <property type="entry name" value="P-loop containing nucleoside triphosphate hydrolases"/>
    <property type="match status" value="1"/>
</dbReference>
<dbReference type="Proteomes" id="UP000030680">
    <property type="component" value="Unassembled WGS sequence"/>
</dbReference>
<dbReference type="GeneID" id="17091069"/>
<dbReference type="PANTHER" id="PTHR43442:SF3">
    <property type="entry name" value="GLUCONOKINASE-RELATED"/>
    <property type="match status" value="1"/>
</dbReference>
<organism evidence="10 11">
    <name type="scientific">Galdieria sulphuraria</name>
    <name type="common">Red alga</name>
    <dbReference type="NCBI Taxonomy" id="130081"/>
    <lineage>
        <taxon>Eukaryota</taxon>
        <taxon>Rhodophyta</taxon>
        <taxon>Bangiophyceae</taxon>
        <taxon>Galdieriales</taxon>
        <taxon>Galdieriaceae</taxon>
        <taxon>Galdieria</taxon>
    </lineage>
</organism>
<evidence type="ECO:0000256" key="3">
    <source>
        <dbReference type="ARBA" id="ARBA00012054"/>
    </source>
</evidence>
<dbReference type="GO" id="GO:0005975">
    <property type="term" value="P:carbohydrate metabolic process"/>
    <property type="evidence" value="ECO:0007669"/>
    <property type="project" value="InterPro"/>
</dbReference>
<keyword evidence="7" id="KW-0067">ATP-binding</keyword>
<proteinExistence type="inferred from homology"/>
<comment type="pathway">
    <text evidence="1">Carbohydrate acid metabolism; D-gluconate degradation.</text>
</comment>
<evidence type="ECO:0000256" key="8">
    <source>
        <dbReference type="ARBA" id="ARBA00029835"/>
    </source>
</evidence>
<evidence type="ECO:0000256" key="9">
    <source>
        <dbReference type="ARBA" id="ARBA00048090"/>
    </source>
</evidence>
<dbReference type="GO" id="GO:0005737">
    <property type="term" value="C:cytoplasm"/>
    <property type="evidence" value="ECO:0007669"/>
    <property type="project" value="TreeGrafter"/>
</dbReference>
<dbReference type="EC" id="2.7.1.12" evidence="3"/>
<evidence type="ECO:0000256" key="4">
    <source>
        <dbReference type="ARBA" id="ARBA00022679"/>
    </source>
</evidence>
<dbReference type="KEGG" id="gsl:Gasu_02740"/>
<comment type="catalytic activity">
    <reaction evidence="9">
        <text>D-gluconate + ATP = 6-phospho-D-gluconate + ADP + H(+)</text>
        <dbReference type="Rhea" id="RHEA:19433"/>
        <dbReference type="ChEBI" id="CHEBI:15378"/>
        <dbReference type="ChEBI" id="CHEBI:18391"/>
        <dbReference type="ChEBI" id="CHEBI:30616"/>
        <dbReference type="ChEBI" id="CHEBI:58759"/>
        <dbReference type="ChEBI" id="CHEBI:456216"/>
        <dbReference type="EC" id="2.7.1.12"/>
    </reaction>
</comment>
<dbReference type="OrthoDB" id="275177at2759"/>
<dbReference type="RefSeq" id="XP_005709019.1">
    <property type="nucleotide sequence ID" value="XM_005708962.1"/>
</dbReference>
<evidence type="ECO:0000256" key="1">
    <source>
        <dbReference type="ARBA" id="ARBA00004875"/>
    </source>
</evidence>
<reference evidence="11" key="1">
    <citation type="journal article" date="2013" name="Science">
        <title>Gene transfer from bacteria and archaea facilitated evolution of an extremophilic eukaryote.</title>
        <authorList>
            <person name="Schonknecht G."/>
            <person name="Chen W.H."/>
            <person name="Ternes C.M."/>
            <person name="Barbier G.G."/>
            <person name="Shrestha R.P."/>
            <person name="Stanke M."/>
            <person name="Brautigam A."/>
            <person name="Baker B.J."/>
            <person name="Banfield J.F."/>
            <person name="Garavito R.M."/>
            <person name="Carr K."/>
            <person name="Wilkerson C."/>
            <person name="Rensing S.A."/>
            <person name="Gagneul D."/>
            <person name="Dickenson N.E."/>
            <person name="Oesterhelt C."/>
            <person name="Lercher M.J."/>
            <person name="Weber A.P."/>
        </authorList>
    </citation>
    <scope>NUCLEOTIDE SEQUENCE [LARGE SCALE GENOMIC DNA]</scope>
    <source>
        <strain evidence="11">074W</strain>
    </source>
</reference>
<dbReference type="UniPathway" id="UPA00792"/>
<dbReference type="AlphaFoldDB" id="M2Y9F5"/>
<dbReference type="GO" id="GO:0046316">
    <property type="term" value="F:gluconokinase activity"/>
    <property type="evidence" value="ECO:0007669"/>
    <property type="project" value="UniProtKB-EC"/>
</dbReference>
<dbReference type="Gene3D" id="3.40.50.300">
    <property type="entry name" value="P-loop containing nucleotide triphosphate hydrolases"/>
    <property type="match status" value="1"/>
</dbReference>
<sequence>MGVVVIFIGGVSGVGKTTVAKECSCKLGNSCFLDADDFHSIENKQKMKQGIPLSDSGNTEKLSKIL</sequence>
<evidence type="ECO:0000313" key="10">
    <source>
        <dbReference type="EMBL" id="EME32499.1"/>
    </source>
</evidence>
<evidence type="ECO:0000256" key="5">
    <source>
        <dbReference type="ARBA" id="ARBA00022741"/>
    </source>
</evidence>
<dbReference type="EMBL" id="KB454485">
    <property type="protein sequence ID" value="EME32499.1"/>
    <property type="molecule type" value="Genomic_DNA"/>
</dbReference>
<dbReference type="PANTHER" id="PTHR43442">
    <property type="entry name" value="GLUCONOKINASE-RELATED"/>
    <property type="match status" value="1"/>
</dbReference>
<dbReference type="InterPro" id="IPR027417">
    <property type="entry name" value="P-loop_NTPase"/>
</dbReference>
<protein>
    <recommendedName>
        <fullName evidence="3">gluconokinase</fullName>
        <ecNumber evidence="3">2.7.1.12</ecNumber>
    </recommendedName>
    <alternativeName>
        <fullName evidence="8">Gluconate kinase</fullName>
    </alternativeName>
</protein>
<dbReference type="Gramene" id="EME32499">
    <property type="protein sequence ID" value="EME32499"/>
    <property type="gene ID" value="Gasu_02740"/>
</dbReference>
<dbReference type="GO" id="GO:0005524">
    <property type="term" value="F:ATP binding"/>
    <property type="evidence" value="ECO:0007669"/>
    <property type="project" value="UniProtKB-KW"/>
</dbReference>
<comment type="similarity">
    <text evidence="2">Belongs to the gluconokinase GntK/GntV family.</text>
</comment>
<dbReference type="STRING" id="130081.M2Y9F5"/>
<keyword evidence="4" id="KW-0808">Transferase</keyword>
<keyword evidence="6 10" id="KW-0418">Kinase</keyword>
<accession>M2Y9F5</accession>
<evidence type="ECO:0000256" key="6">
    <source>
        <dbReference type="ARBA" id="ARBA00022777"/>
    </source>
</evidence>
<name>M2Y9F5_GALSU</name>
<evidence type="ECO:0000256" key="2">
    <source>
        <dbReference type="ARBA" id="ARBA00008420"/>
    </source>
</evidence>
<dbReference type="InterPro" id="IPR006001">
    <property type="entry name" value="Therm_gnt_kin"/>
</dbReference>
<evidence type="ECO:0000256" key="7">
    <source>
        <dbReference type="ARBA" id="ARBA00022840"/>
    </source>
</evidence>